<gene>
    <name evidence="2" type="ORF">CC78DRAFT_153842</name>
</gene>
<proteinExistence type="predicted"/>
<dbReference type="Proteomes" id="UP000800093">
    <property type="component" value="Unassembled WGS sequence"/>
</dbReference>
<evidence type="ECO:0000256" key="1">
    <source>
        <dbReference type="SAM" id="MobiDB-lite"/>
    </source>
</evidence>
<comment type="caution">
    <text evidence="2">The sequence shown here is derived from an EMBL/GenBank/DDBJ whole genome shotgun (WGS) entry which is preliminary data.</text>
</comment>
<feature type="compositionally biased region" description="Polar residues" evidence="1">
    <location>
        <begin position="184"/>
        <end position="195"/>
    </location>
</feature>
<evidence type="ECO:0000313" key="3">
    <source>
        <dbReference type="Proteomes" id="UP000800093"/>
    </source>
</evidence>
<name>A0A9P4KBP9_9PLEO</name>
<feature type="region of interest" description="Disordered" evidence="1">
    <location>
        <begin position="173"/>
        <end position="227"/>
    </location>
</feature>
<reference evidence="3" key="1">
    <citation type="journal article" date="2020" name="Stud. Mycol.">
        <title>101 Dothideomycetes genomes: A test case for predicting lifestyles and emergence of pathogens.</title>
        <authorList>
            <person name="Haridas S."/>
            <person name="Albert R."/>
            <person name="Binder M."/>
            <person name="Bloem J."/>
            <person name="LaButti K."/>
            <person name="Salamov A."/>
            <person name="Andreopoulos B."/>
            <person name="Baker S."/>
            <person name="Barry K."/>
            <person name="Bills G."/>
            <person name="Bluhm B."/>
            <person name="Cannon C."/>
            <person name="Castanera R."/>
            <person name="Culley D."/>
            <person name="Daum C."/>
            <person name="Ezra D."/>
            <person name="Gonzalez J."/>
            <person name="Henrissat B."/>
            <person name="Kuo A."/>
            <person name="Liang C."/>
            <person name="Lipzen A."/>
            <person name="Lutzoni F."/>
            <person name="Magnuson J."/>
            <person name="Mondo S."/>
            <person name="Nolan M."/>
            <person name="Ohm R."/>
            <person name="Pangilinan J."/>
            <person name="Park H.-J."/>
            <person name="Ramirez L."/>
            <person name="Alfaro M."/>
            <person name="Sun H."/>
            <person name="Tritt A."/>
            <person name="Yoshinaga Y."/>
            <person name="Zwiers L.-H."/>
            <person name="Turgeon B."/>
            <person name="Goodwin S."/>
            <person name="Spatafora J."/>
            <person name="Crous P."/>
            <person name="Grigoriev I."/>
        </authorList>
    </citation>
    <scope>NUCLEOTIDE SEQUENCE [LARGE SCALE GENOMIC DNA]</scope>
    <source>
        <strain evidence="3">CBS 304.66</strain>
    </source>
</reference>
<organism evidence="2 3">
    <name type="scientific">Lojkania enalia</name>
    <dbReference type="NCBI Taxonomy" id="147567"/>
    <lineage>
        <taxon>Eukaryota</taxon>
        <taxon>Fungi</taxon>
        <taxon>Dikarya</taxon>
        <taxon>Ascomycota</taxon>
        <taxon>Pezizomycotina</taxon>
        <taxon>Dothideomycetes</taxon>
        <taxon>Pleosporomycetidae</taxon>
        <taxon>Pleosporales</taxon>
        <taxon>Pleosporales incertae sedis</taxon>
        <taxon>Lojkania</taxon>
    </lineage>
</organism>
<keyword evidence="3" id="KW-1185">Reference proteome</keyword>
<dbReference type="InterPro" id="IPR052973">
    <property type="entry name" value="Fungal_sec-metab_reg_TF"/>
</dbReference>
<accession>A0A9P4KBP9</accession>
<dbReference type="PANTHER" id="PTHR35392:SF1">
    <property type="entry name" value="ZN(II)2CYS6 TRANSCRIPTION FACTOR (EUROFUNG)"/>
    <property type="match status" value="1"/>
</dbReference>
<dbReference type="OrthoDB" id="4226666at2759"/>
<protein>
    <submittedName>
        <fullName evidence="2">Uncharacterized protein</fullName>
    </submittedName>
</protein>
<evidence type="ECO:0000313" key="2">
    <source>
        <dbReference type="EMBL" id="KAF2266304.1"/>
    </source>
</evidence>
<feature type="compositionally biased region" description="Polar residues" evidence="1">
    <location>
        <begin position="208"/>
        <end position="219"/>
    </location>
</feature>
<dbReference type="EMBL" id="ML986599">
    <property type="protein sequence ID" value="KAF2266304.1"/>
    <property type="molecule type" value="Genomic_DNA"/>
</dbReference>
<sequence>MFDMGTDPFDYTPNVNDWAMNQMDPGYMYSPFSASAPPSDNRFFLATQNLGPADIVVDPSPTETRSSYSPLDVTLTEASPSPDSQKFVNFNQSSPFFNNYIPDTQLSPSPGTSVIGIPSNSPYQTAVSPQISAPSPMSDRLLYQLSEPDMILDAPDDNLDLPSLHPQSPVQLDLVMKRPRSKASSRTVSQASTRTLAPPISEPDSEPETSQPVPTRGTNGRSGGRQLGTHLNAEVARAAHDMRKIVACWHCVLQRDRCGPGEICERCHKRSLRPNADCGLGCSRMKLMELAPHFLPTLLTQNHENAYLMQFAERHIHGWMKQEIIVMMTCGQDKMPRFPVRVYEFQPKDDELLVQIQYEDDPRTNKRMANRYYSPALGMQQINANDEKKYDKYINDIVDGHLDNFAKLCWHEDDNDFQQNLFKLMIQLKPTGDDEVKLLREVFRLVVCTYIMSHVISIAQETKSDALSQMHQYMNLDYSPRFTSSRLTNRQLKFFFNRIQKTIETAILNRLQQIFKSSKGCDKWLAAFIAVIGLCMAHEDQQKTLHLVMWTKAKTEHLDYRDLQSSANIACQDIDEKTNFISQIFRWKYNRRCNPLKDAEQDWEGEAGFGNANSVTFVRQVAQLVKDNVDFLQNRQNVSISYNNQTKYTSRLVSRFLNSFWLPS</sequence>
<dbReference type="PANTHER" id="PTHR35392">
    <property type="entry name" value="ZN(II)2CYS6 TRANSCRIPTION FACTOR (EUROFUNG)-RELATED-RELATED"/>
    <property type="match status" value="1"/>
</dbReference>
<dbReference type="AlphaFoldDB" id="A0A9P4KBP9"/>